<evidence type="ECO:0000259" key="5">
    <source>
        <dbReference type="PROSITE" id="PS51078"/>
    </source>
</evidence>
<keyword evidence="1" id="KW-0805">Transcription regulation</keyword>
<dbReference type="EMBL" id="JAYJLD010000051">
    <property type="protein sequence ID" value="MEB3103808.1"/>
    <property type="molecule type" value="Genomic_DNA"/>
</dbReference>
<dbReference type="Proteomes" id="UP001310386">
    <property type="component" value="Unassembled WGS sequence"/>
</dbReference>
<dbReference type="InterPro" id="IPR014757">
    <property type="entry name" value="Tscrpt_reg_IclR_C"/>
</dbReference>
<evidence type="ECO:0000256" key="2">
    <source>
        <dbReference type="ARBA" id="ARBA00023125"/>
    </source>
</evidence>
<sequence length="252" mass="27957">MPSYKVPALFRASEILRLVSENPNKLKLIDLSKMLEVNKSSMFSILITMENLGWVSKNNANAYKIGDFMGKIGSAYLRQFDLLQLFNQKAEASKQIVGETFQLARLEGKEVFYLGKAEAESLIRIVTDPGMRYPAHATALGKAMLSTLSETELAGLYEGNAALEKMTVHTIDQADQLFEHLRVVRQNGFAFDLQEATLGVCCVSAPIFIGQRGKASAAVSVSMPLHQWETKKELAIQEICKLAKELSNIHES</sequence>
<dbReference type="PROSITE" id="PS51078">
    <property type="entry name" value="ICLR_ED"/>
    <property type="match status" value="1"/>
</dbReference>
<dbReference type="PROSITE" id="PS51077">
    <property type="entry name" value="HTH_ICLR"/>
    <property type="match status" value="1"/>
</dbReference>
<dbReference type="InterPro" id="IPR036390">
    <property type="entry name" value="WH_DNA-bd_sf"/>
</dbReference>
<keyword evidence="7" id="KW-1185">Reference proteome</keyword>
<reference evidence="6" key="1">
    <citation type="submission" date="2023-12" db="EMBL/GenBank/DDBJ databases">
        <title>Fervidustalea candida gen. nov., sp. nov., a novel member of the family Paenibacillaceae isolated from a geothermal area.</title>
        <authorList>
            <person name="Li W.-J."/>
            <person name="Jiao J.-Y."/>
            <person name="Chen Y."/>
        </authorList>
    </citation>
    <scope>NUCLEOTIDE SEQUENCE</scope>
    <source>
        <strain evidence="6">SYSU GA230002</strain>
    </source>
</reference>
<dbReference type="InterPro" id="IPR050707">
    <property type="entry name" value="HTH_MetabolicPath_Reg"/>
</dbReference>
<dbReference type="Gene3D" id="1.10.10.10">
    <property type="entry name" value="Winged helix-like DNA-binding domain superfamily/Winged helix DNA-binding domain"/>
    <property type="match status" value="1"/>
</dbReference>
<evidence type="ECO:0000259" key="4">
    <source>
        <dbReference type="PROSITE" id="PS51077"/>
    </source>
</evidence>
<organism evidence="6 7">
    <name type="scientific">Ferviditalea candida</name>
    <dbReference type="NCBI Taxonomy" id="3108399"/>
    <lineage>
        <taxon>Bacteria</taxon>
        <taxon>Bacillati</taxon>
        <taxon>Bacillota</taxon>
        <taxon>Bacilli</taxon>
        <taxon>Bacillales</taxon>
        <taxon>Paenibacillaceae</taxon>
        <taxon>Ferviditalea</taxon>
    </lineage>
</organism>
<dbReference type="PANTHER" id="PTHR30136:SF24">
    <property type="entry name" value="HTH-TYPE TRANSCRIPTIONAL REPRESSOR ALLR"/>
    <property type="match status" value="1"/>
</dbReference>
<evidence type="ECO:0000313" key="7">
    <source>
        <dbReference type="Proteomes" id="UP001310386"/>
    </source>
</evidence>
<comment type="caution">
    <text evidence="6">The sequence shown here is derived from an EMBL/GenBank/DDBJ whole genome shotgun (WGS) entry which is preliminary data.</text>
</comment>
<dbReference type="Gene3D" id="3.30.450.40">
    <property type="match status" value="1"/>
</dbReference>
<keyword evidence="3" id="KW-0804">Transcription</keyword>
<evidence type="ECO:0000256" key="1">
    <source>
        <dbReference type="ARBA" id="ARBA00023015"/>
    </source>
</evidence>
<evidence type="ECO:0000313" key="6">
    <source>
        <dbReference type="EMBL" id="MEB3103808.1"/>
    </source>
</evidence>
<feature type="domain" description="IclR-ED" evidence="5">
    <location>
        <begin position="68"/>
        <end position="252"/>
    </location>
</feature>
<evidence type="ECO:0000256" key="3">
    <source>
        <dbReference type="ARBA" id="ARBA00023163"/>
    </source>
</evidence>
<dbReference type="PANTHER" id="PTHR30136">
    <property type="entry name" value="HELIX-TURN-HELIX TRANSCRIPTIONAL REGULATOR, ICLR FAMILY"/>
    <property type="match status" value="1"/>
</dbReference>
<dbReference type="InterPro" id="IPR036388">
    <property type="entry name" value="WH-like_DNA-bd_sf"/>
</dbReference>
<dbReference type="RefSeq" id="WP_371755936.1">
    <property type="nucleotide sequence ID" value="NZ_JAYJLD010000051.1"/>
</dbReference>
<dbReference type="Pfam" id="PF01614">
    <property type="entry name" value="IclR_C"/>
    <property type="match status" value="1"/>
</dbReference>
<accession>A0ABU5ZMU1</accession>
<dbReference type="InterPro" id="IPR005471">
    <property type="entry name" value="Tscrpt_reg_IclR_N"/>
</dbReference>
<dbReference type="Pfam" id="PF09339">
    <property type="entry name" value="HTH_IclR"/>
    <property type="match status" value="1"/>
</dbReference>
<feature type="domain" description="HTH iclR-type" evidence="4">
    <location>
        <begin position="6"/>
        <end position="67"/>
    </location>
</feature>
<dbReference type="SUPFAM" id="SSF46785">
    <property type="entry name" value="Winged helix' DNA-binding domain"/>
    <property type="match status" value="1"/>
</dbReference>
<keyword evidence="2" id="KW-0238">DNA-binding</keyword>
<gene>
    <name evidence="6" type="ORF">VF724_19510</name>
</gene>
<dbReference type="InterPro" id="IPR029016">
    <property type="entry name" value="GAF-like_dom_sf"/>
</dbReference>
<dbReference type="SUPFAM" id="SSF55781">
    <property type="entry name" value="GAF domain-like"/>
    <property type="match status" value="1"/>
</dbReference>
<name>A0ABU5ZMU1_9BACL</name>
<protein>
    <submittedName>
        <fullName evidence="6">IclR family transcriptional regulator</fullName>
    </submittedName>
</protein>
<proteinExistence type="predicted"/>
<dbReference type="SMART" id="SM00346">
    <property type="entry name" value="HTH_ICLR"/>
    <property type="match status" value="1"/>
</dbReference>